<feature type="transmembrane region" description="Helical" evidence="9">
    <location>
        <begin position="446"/>
        <end position="466"/>
    </location>
</feature>
<evidence type="ECO:0000256" key="9">
    <source>
        <dbReference type="SAM" id="Phobius"/>
    </source>
</evidence>
<organism evidence="11 12">
    <name type="scientific">Artemisia annua</name>
    <name type="common">Sweet wormwood</name>
    <dbReference type="NCBI Taxonomy" id="35608"/>
    <lineage>
        <taxon>Eukaryota</taxon>
        <taxon>Viridiplantae</taxon>
        <taxon>Streptophyta</taxon>
        <taxon>Embryophyta</taxon>
        <taxon>Tracheophyta</taxon>
        <taxon>Spermatophyta</taxon>
        <taxon>Magnoliopsida</taxon>
        <taxon>eudicotyledons</taxon>
        <taxon>Gunneridae</taxon>
        <taxon>Pentapetalae</taxon>
        <taxon>asterids</taxon>
        <taxon>campanulids</taxon>
        <taxon>Asterales</taxon>
        <taxon>Asteraceae</taxon>
        <taxon>Asteroideae</taxon>
        <taxon>Anthemideae</taxon>
        <taxon>Artemisiinae</taxon>
        <taxon>Artemisia</taxon>
    </lineage>
</organism>
<evidence type="ECO:0000256" key="1">
    <source>
        <dbReference type="ARBA" id="ARBA00004141"/>
    </source>
</evidence>
<accession>A0A2U1LK62</accession>
<feature type="transmembrane region" description="Helical" evidence="9">
    <location>
        <begin position="346"/>
        <end position="366"/>
    </location>
</feature>
<feature type="transmembrane region" description="Helical" evidence="9">
    <location>
        <begin position="378"/>
        <end position="402"/>
    </location>
</feature>
<evidence type="ECO:0000259" key="10">
    <source>
        <dbReference type="Pfam" id="PF01490"/>
    </source>
</evidence>
<evidence type="ECO:0000256" key="7">
    <source>
        <dbReference type="ARBA" id="ARBA00049662"/>
    </source>
</evidence>
<feature type="transmembrane region" description="Helical" evidence="9">
    <location>
        <begin position="505"/>
        <end position="525"/>
    </location>
</feature>
<dbReference type="OrthoDB" id="655540at2759"/>
<keyword evidence="4" id="KW-0029">Amino-acid transport</keyword>
<keyword evidence="2" id="KW-0813">Transport</keyword>
<evidence type="ECO:0000256" key="5">
    <source>
        <dbReference type="ARBA" id="ARBA00022989"/>
    </source>
</evidence>
<evidence type="ECO:0000256" key="6">
    <source>
        <dbReference type="ARBA" id="ARBA00023136"/>
    </source>
</evidence>
<evidence type="ECO:0000256" key="4">
    <source>
        <dbReference type="ARBA" id="ARBA00022970"/>
    </source>
</evidence>
<protein>
    <submittedName>
        <fullName evidence="11">Amino acid transporter, transmembrane</fullName>
    </submittedName>
</protein>
<comment type="caution">
    <text evidence="11">The sequence shown here is derived from an EMBL/GenBank/DDBJ whole genome shotgun (WGS) entry which is preliminary data.</text>
</comment>
<evidence type="ECO:0000256" key="3">
    <source>
        <dbReference type="ARBA" id="ARBA00022692"/>
    </source>
</evidence>
<keyword evidence="3 9" id="KW-0812">Transmembrane</keyword>
<proteinExistence type="inferred from homology"/>
<comment type="similarity">
    <text evidence="7">Belongs to the amino acid/polyamine transporter 2 family. Amino acid/auxin permease (AAAP) (TC 2.A.18.5) subfamily.</text>
</comment>
<evidence type="ECO:0000256" key="8">
    <source>
        <dbReference type="SAM" id="MobiDB-lite"/>
    </source>
</evidence>
<feature type="transmembrane region" description="Helical" evidence="9">
    <location>
        <begin position="190"/>
        <end position="210"/>
    </location>
</feature>
<dbReference type="FunFam" id="1.20.1740.10:FF:000047">
    <property type="entry name" value="Amino acid transporter AVT1A"/>
    <property type="match status" value="1"/>
</dbReference>
<feature type="domain" description="Amino acid transporter transmembrane" evidence="10">
    <location>
        <begin position="435"/>
        <end position="523"/>
    </location>
</feature>
<feature type="transmembrane region" description="Helical" evidence="9">
    <location>
        <begin position="303"/>
        <end position="326"/>
    </location>
</feature>
<feature type="compositionally biased region" description="Basic and acidic residues" evidence="8">
    <location>
        <begin position="1"/>
        <end position="14"/>
    </location>
</feature>
<dbReference type="Proteomes" id="UP000245207">
    <property type="component" value="Unassembled WGS sequence"/>
</dbReference>
<feature type="compositionally biased region" description="Acidic residues" evidence="8">
    <location>
        <begin position="34"/>
        <end position="51"/>
    </location>
</feature>
<feature type="region of interest" description="Disordered" evidence="8">
    <location>
        <begin position="1"/>
        <end position="61"/>
    </location>
</feature>
<dbReference type="PANTHER" id="PTHR48017">
    <property type="entry name" value="OS05G0424000 PROTEIN-RELATED"/>
    <property type="match status" value="1"/>
</dbReference>
<evidence type="ECO:0000313" key="11">
    <source>
        <dbReference type="EMBL" id="PWA49390.1"/>
    </source>
</evidence>
<keyword evidence="5 9" id="KW-1133">Transmembrane helix</keyword>
<keyword evidence="6 9" id="KW-0472">Membrane</keyword>
<gene>
    <name evidence="11" type="ORF">CTI12_AA458280</name>
</gene>
<dbReference type="GO" id="GO:0016020">
    <property type="term" value="C:membrane"/>
    <property type="evidence" value="ECO:0007669"/>
    <property type="project" value="UniProtKB-SubCell"/>
</dbReference>
<evidence type="ECO:0000256" key="2">
    <source>
        <dbReference type="ARBA" id="ARBA00022448"/>
    </source>
</evidence>
<evidence type="ECO:0000313" key="12">
    <source>
        <dbReference type="Proteomes" id="UP000245207"/>
    </source>
</evidence>
<dbReference type="AlphaFoldDB" id="A0A2U1LK62"/>
<reference evidence="11 12" key="1">
    <citation type="journal article" date="2018" name="Mol. Plant">
        <title>The genome of Artemisia annua provides insight into the evolution of Asteraceae family and artemisinin biosynthesis.</title>
        <authorList>
            <person name="Shen Q."/>
            <person name="Zhang L."/>
            <person name="Liao Z."/>
            <person name="Wang S."/>
            <person name="Yan T."/>
            <person name="Shi P."/>
            <person name="Liu M."/>
            <person name="Fu X."/>
            <person name="Pan Q."/>
            <person name="Wang Y."/>
            <person name="Lv Z."/>
            <person name="Lu X."/>
            <person name="Zhang F."/>
            <person name="Jiang W."/>
            <person name="Ma Y."/>
            <person name="Chen M."/>
            <person name="Hao X."/>
            <person name="Li L."/>
            <person name="Tang Y."/>
            <person name="Lv G."/>
            <person name="Zhou Y."/>
            <person name="Sun X."/>
            <person name="Brodelius P.E."/>
            <person name="Rose J.K.C."/>
            <person name="Tang K."/>
        </authorList>
    </citation>
    <scope>NUCLEOTIDE SEQUENCE [LARGE SCALE GENOMIC DNA]</scope>
    <source>
        <strain evidence="12">cv. Huhao1</strain>
        <tissue evidence="11">Leaf</tissue>
    </source>
</reference>
<name>A0A2U1LK62_ARTAN</name>
<keyword evidence="12" id="KW-1185">Reference proteome</keyword>
<dbReference type="EMBL" id="PKPP01008957">
    <property type="protein sequence ID" value="PWA49390.1"/>
    <property type="molecule type" value="Genomic_DNA"/>
</dbReference>
<feature type="transmembrane region" description="Helical" evidence="9">
    <location>
        <begin position="472"/>
        <end position="493"/>
    </location>
</feature>
<dbReference type="Pfam" id="PF01490">
    <property type="entry name" value="Aa_trans"/>
    <property type="match status" value="2"/>
</dbReference>
<dbReference type="GO" id="GO:0006865">
    <property type="term" value="P:amino acid transport"/>
    <property type="evidence" value="ECO:0007669"/>
    <property type="project" value="UniProtKB-KW"/>
</dbReference>
<dbReference type="STRING" id="35608.A0A2U1LK62"/>
<feature type="domain" description="Amino acid transporter transmembrane" evidence="10">
    <location>
        <begin position="159"/>
        <end position="424"/>
    </location>
</feature>
<feature type="transmembrane region" description="Helical" evidence="9">
    <location>
        <begin position="231"/>
        <end position="257"/>
    </location>
</feature>
<feature type="compositionally biased region" description="Basic and acidic residues" evidence="8">
    <location>
        <begin position="21"/>
        <end position="33"/>
    </location>
</feature>
<comment type="subcellular location">
    <subcellularLocation>
        <location evidence="1">Membrane</location>
        <topology evidence="1">Multi-pass membrane protein</topology>
    </subcellularLocation>
</comment>
<sequence length="533" mass="58612">MKNMESEYIFHVESENEDEDKNFGDKNEDKDFYGDEEEDDLENCDSSDHEDDDKRCSLDPSWPQSYRKSMDLYSGVASPSLNFLGSSSVSSFGGSSISSSPKRRHTSKIITNLSNPLLPSIADKQQPQERYSSDHSLHRQILTSSAKKLSQYQKTQNGQSSFGQSVVNGVNLLCGVALLSTAYAVKEGGWVGLSILFIFCVLSFYTGMLLRSCLDSQPGLKTYPDIGEAAFGIVGRLIISIVLYVELYASCVEFIILESDNLTSLFPKAHLFLGGYELSSNYLFAILITLIVLPTVWLRDLSVLSYISAGGVFVTILLVICLFWVGLVDDIGFQTESTKTLNLSTLPVSIGLYGYCYAGHAVLPNIYVSMEKRSQYPLVLLASFGIVTFLYAGVAILGYLMFGDSVESQFTLNLPANLFASKIAVWATSLEELIPSNCQKSHIYSILIRTALVISTLLVALSVPFFGLVMSLIGSFLTMLVSFIFPCACFLRIVRGKVTYFQGSLCILIIAIGIVSLSIGTYTALSEIVQQLQ</sequence>
<dbReference type="InterPro" id="IPR013057">
    <property type="entry name" value="AA_transpt_TM"/>
</dbReference>